<dbReference type="PROSITE" id="PS00710">
    <property type="entry name" value="PGM_PMM"/>
    <property type="match status" value="1"/>
</dbReference>
<keyword evidence="10" id="KW-0413">Isomerase</keyword>
<evidence type="ECO:0000259" key="18">
    <source>
        <dbReference type="Pfam" id="PF02880"/>
    </source>
</evidence>
<evidence type="ECO:0000256" key="14">
    <source>
        <dbReference type="RuleBase" id="RU004326"/>
    </source>
</evidence>
<evidence type="ECO:0000259" key="17">
    <source>
        <dbReference type="Pfam" id="PF02879"/>
    </source>
</evidence>
<dbReference type="InterPro" id="IPR005843">
    <property type="entry name" value="A-D-PHexomutase_C"/>
</dbReference>
<dbReference type="GO" id="GO:0008973">
    <property type="term" value="F:phosphopentomutase activity"/>
    <property type="evidence" value="ECO:0007669"/>
    <property type="project" value="TreeGrafter"/>
</dbReference>
<dbReference type="Pfam" id="PF00408">
    <property type="entry name" value="PGM_PMM_IV"/>
    <property type="match status" value="1"/>
</dbReference>
<dbReference type="RefSeq" id="WP_046495474.1">
    <property type="nucleotide sequence ID" value="NZ_CGIH01000005.1"/>
</dbReference>
<dbReference type="GO" id="GO:0004614">
    <property type="term" value="F:phosphoglucomutase activity"/>
    <property type="evidence" value="ECO:0007669"/>
    <property type="project" value="UniProtKB-EC"/>
</dbReference>
<dbReference type="Pfam" id="PF02879">
    <property type="entry name" value="PGM_PMM_II"/>
    <property type="match status" value="1"/>
</dbReference>
<comment type="catalytic activity">
    <reaction evidence="1">
        <text>alpha-D-glucose 1-phosphate = alpha-D-glucose 6-phosphate</text>
        <dbReference type="Rhea" id="RHEA:23536"/>
        <dbReference type="ChEBI" id="CHEBI:58225"/>
        <dbReference type="ChEBI" id="CHEBI:58601"/>
        <dbReference type="EC" id="5.4.2.2"/>
    </reaction>
</comment>
<evidence type="ECO:0000256" key="8">
    <source>
        <dbReference type="ARBA" id="ARBA00022723"/>
    </source>
</evidence>
<dbReference type="Pfam" id="PF02878">
    <property type="entry name" value="PGM_PMM_I"/>
    <property type="match status" value="1"/>
</dbReference>
<dbReference type="Proteomes" id="UP000045545">
    <property type="component" value="Unassembled WGS sequence"/>
</dbReference>
<comment type="pathway">
    <text evidence="3">Glycolipid metabolism; diglucosyl-diacylglycerol biosynthesis.</text>
</comment>
<evidence type="ECO:0000256" key="7">
    <source>
        <dbReference type="ARBA" id="ARBA00022553"/>
    </source>
</evidence>
<dbReference type="AlphaFoldDB" id="A0A0E3W2P2"/>
<dbReference type="InterPro" id="IPR005844">
    <property type="entry name" value="A-D-PHexomutase_a/b/a-I"/>
</dbReference>
<gene>
    <name evidence="19" type="ORF">530</name>
</gene>
<dbReference type="InterPro" id="IPR005845">
    <property type="entry name" value="A-D-PHexomutase_a/b/a-II"/>
</dbReference>
<keyword evidence="8 14" id="KW-0479">Metal-binding</keyword>
<dbReference type="InterPro" id="IPR016066">
    <property type="entry name" value="A-D-PHexomutase_CS"/>
</dbReference>
<dbReference type="CDD" id="cd05800">
    <property type="entry name" value="PGM_like2"/>
    <property type="match status" value="1"/>
</dbReference>
<evidence type="ECO:0000256" key="6">
    <source>
        <dbReference type="ARBA" id="ARBA00012728"/>
    </source>
</evidence>
<evidence type="ECO:0000256" key="3">
    <source>
        <dbReference type="ARBA" id="ARBA00005164"/>
    </source>
</evidence>
<proteinExistence type="inferred from homology"/>
<name>A0A0E3W2P2_9FIRM</name>
<protein>
    <recommendedName>
        <fullName evidence="11">Phosphoglucomutase</fullName>
        <ecNumber evidence="6">5.4.2.2</ecNumber>
    </recommendedName>
    <alternativeName>
        <fullName evidence="13">Alpha-phosphoglucomutase</fullName>
    </alternativeName>
    <alternativeName>
        <fullName evidence="12">Glucose phosphomutase</fullName>
    </alternativeName>
</protein>
<dbReference type="PRINTS" id="PR00509">
    <property type="entry name" value="PGMPMM"/>
</dbReference>
<evidence type="ECO:0000256" key="5">
    <source>
        <dbReference type="ARBA" id="ARBA00010231"/>
    </source>
</evidence>
<evidence type="ECO:0000256" key="12">
    <source>
        <dbReference type="ARBA" id="ARBA00041398"/>
    </source>
</evidence>
<dbReference type="InterPro" id="IPR036900">
    <property type="entry name" value="A-D-PHexomutase_C_sf"/>
</dbReference>
<dbReference type="Gene3D" id="3.40.120.10">
    <property type="entry name" value="Alpha-D-Glucose-1,6-Bisphosphate, subunit A, domain 3"/>
    <property type="match status" value="3"/>
</dbReference>
<keyword evidence="20" id="KW-1185">Reference proteome</keyword>
<evidence type="ECO:0000256" key="13">
    <source>
        <dbReference type="ARBA" id="ARBA00041467"/>
    </source>
</evidence>
<sequence length="474" mass="52467">MSAMKFGTDGWRAVIAREFTFDNIKTVCQGIACYIKSMGLAKKGVVVGFDNRFLSEQFAAECARVLTGNGIKVYQFAYATPTPVAAYAIRLLEAAGAVMITASHNPPEYNGIKFIPEYAGPALPDVTDAIEDEVSRIIENGRIYELDLKEAVTLDLLKEIEVDKEYTGQLLRAVNPEYIKANPVKVVVDPMYGAGIGYLDKILIELGCEVKTINNYRDTMFGGSMPEPTDSLLADLKRAVVNYKADVGLALDGDADRFGIIDRDGDFITPNQFGYLLFDHLLKTRTFRGPICRSIATTHRLDQIARENGLAVIETPVGFKYIGEGMREKGCMMGLEESGGLTVFGHIPEKDGILACLLAVEILALTGQTFKELMAESARQYGENYSVRVDIKTSYAEKEMVKANLKDFQPKTLAGIKVDRSNEIEGRQFILEDGSWVLIRPSGTEAVFRIYIETDSEERLQEIKNEVLTSLGLH</sequence>
<organism evidence="19 20">
    <name type="scientific">Syntrophomonas zehnderi OL-4</name>
    <dbReference type="NCBI Taxonomy" id="690567"/>
    <lineage>
        <taxon>Bacteria</taxon>
        <taxon>Bacillati</taxon>
        <taxon>Bacillota</taxon>
        <taxon>Clostridia</taxon>
        <taxon>Eubacteriales</taxon>
        <taxon>Syntrophomonadaceae</taxon>
        <taxon>Syntrophomonas</taxon>
    </lineage>
</organism>
<evidence type="ECO:0000256" key="2">
    <source>
        <dbReference type="ARBA" id="ARBA00001946"/>
    </source>
</evidence>
<dbReference type="EMBL" id="CGIH01000005">
    <property type="protein sequence ID" value="CFX12108.1"/>
    <property type="molecule type" value="Genomic_DNA"/>
</dbReference>
<evidence type="ECO:0000259" key="16">
    <source>
        <dbReference type="Pfam" id="PF02878"/>
    </source>
</evidence>
<dbReference type="SUPFAM" id="SSF55957">
    <property type="entry name" value="Phosphoglucomutase, C-terminal domain"/>
    <property type="match status" value="1"/>
</dbReference>
<comment type="cofactor">
    <cofactor evidence="2">
        <name>Mg(2+)</name>
        <dbReference type="ChEBI" id="CHEBI:18420"/>
    </cofactor>
</comment>
<comment type="similarity">
    <text evidence="5 14">Belongs to the phosphohexose mutase family.</text>
</comment>
<comment type="pathway">
    <text evidence="4">Lipid metabolism.</text>
</comment>
<dbReference type="EC" id="5.4.2.2" evidence="6"/>
<feature type="domain" description="Alpha-D-phosphohexomutase alpha/beta/alpha" evidence="17">
    <location>
        <begin position="164"/>
        <end position="265"/>
    </location>
</feature>
<dbReference type="STRING" id="690567.530"/>
<dbReference type="GO" id="GO:0005975">
    <property type="term" value="P:carbohydrate metabolic process"/>
    <property type="evidence" value="ECO:0007669"/>
    <property type="project" value="InterPro"/>
</dbReference>
<dbReference type="Pfam" id="PF02880">
    <property type="entry name" value="PGM_PMM_III"/>
    <property type="match status" value="1"/>
</dbReference>
<dbReference type="SUPFAM" id="SSF53738">
    <property type="entry name" value="Phosphoglucomutase, first 3 domains"/>
    <property type="match status" value="2"/>
</dbReference>
<keyword evidence="7" id="KW-0597">Phosphoprotein</keyword>
<dbReference type="PANTHER" id="PTHR45745">
    <property type="entry name" value="PHOSPHOMANNOMUTASE 45A"/>
    <property type="match status" value="1"/>
</dbReference>
<dbReference type="Gene3D" id="3.30.310.50">
    <property type="entry name" value="Alpha-D-phosphohexomutase, C-terminal domain"/>
    <property type="match status" value="1"/>
</dbReference>
<evidence type="ECO:0000313" key="19">
    <source>
        <dbReference type="EMBL" id="CFX12108.1"/>
    </source>
</evidence>
<evidence type="ECO:0000259" key="15">
    <source>
        <dbReference type="Pfam" id="PF00408"/>
    </source>
</evidence>
<reference evidence="19 20" key="1">
    <citation type="submission" date="2015-03" db="EMBL/GenBank/DDBJ databases">
        <authorList>
            <person name="Murphy D."/>
        </authorList>
    </citation>
    <scope>NUCLEOTIDE SEQUENCE [LARGE SCALE GENOMIC DNA]</scope>
    <source>
        <strain evidence="19 20">OL-4</strain>
    </source>
</reference>
<evidence type="ECO:0000313" key="20">
    <source>
        <dbReference type="Proteomes" id="UP000045545"/>
    </source>
</evidence>
<dbReference type="OrthoDB" id="9806956at2"/>
<evidence type="ECO:0000256" key="10">
    <source>
        <dbReference type="ARBA" id="ARBA00023235"/>
    </source>
</evidence>
<dbReference type="GO" id="GO:0000287">
    <property type="term" value="F:magnesium ion binding"/>
    <property type="evidence" value="ECO:0007669"/>
    <property type="project" value="InterPro"/>
</dbReference>
<evidence type="ECO:0000256" key="4">
    <source>
        <dbReference type="ARBA" id="ARBA00005189"/>
    </source>
</evidence>
<dbReference type="InterPro" id="IPR005846">
    <property type="entry name" value="A-D-PHexomutase_a/b/a-III"/>
</dbReference>
<dbReference type="InterPro" id="IPR005841">
    <property type="entry name" value="Alpha-D-phosphohexomutase_SF"/>
</dbReference>
<feature type="domain" description="Alpha-D-phosphohexomutase alpha/beta/alpha" evidence="18">
    <location>
        <begin position="270"/>
        <end position="381"/>
    </location>
</feature>
<evidence type="ECO:0000256" key="9">
    <source>
        <dbReference type="ARBA" id="ARBA00022842"/>
    </source>
</evidence>
<evidence type="ECO:0000256" key="1">
    <source>
        <dbReference type="ARBA" id="ARBA00000443"/>
    </source>
</evidence>
<dbReference type="InterPro" id="IPR016055">
    <property type="entry name" value="A-D-PHexomutase_a/b/a-I/II/III"/>
</dbReference>
<evidence type="ECO:0000256" key="11">
    <source>
        <dbReference type="ARBA" id="ARBA00039995"/>
    </source>
</evidence>
<accession>A0A0E3W2P2</accession>
<keyword evidence="9 14" id="KW-0460">Magnesium</keyword>
<dbReference type="GO" id="GO:0006166">
    <property type="term" value="P:purine ribonucleoside salvage"/>
    <property type="evidence" value="ECO:0007669"/>
    <property type="project" value="TreeGrafter"/>
</dbReference>
<feature type="domain" description="Alpha-D-phosphohexomutase alpha/beta/alpha" evidence="16">
    <location>
        <begin position="4"/>
        <end position="137"/>
    </location>
</feature>
<dbReference type="PANTHER" id="PTHR45745:SF1">
    <property type="entry name" value="PHOSPHOGLUCOMUTASE 2B-RELATED"/>
    <property type="match status" value="1"/>
</dbReference>
<feature type="domain" description="Alpha-D-phosphohexomutase C-terminal" evidence="15">
    <location>
        <begin position="409"/>
        <end position="468"/>
    </location>
</feature>